<evidence type="ECO:0000313" key="3">
    <source>
        <dbReference type="EMBL" id="GBN86783.1"/>
    </source>
</evidence>
<evidence type="ECO:0000259" key="2">
    <source>
        <dbReference type="Pfam" id="PF21788"/>
    </source>
</evidence>
<keyword evidence="1" id="KW-0175">Coiled coil</keyword>
<accession>A0A4Y2SG91</accession>
<dbReference type="EMBL" id="BGPR01021458">
    <property type="protein sequence ID" value="GBN86783.1"/>
    <property type="molecule type" value="Genomic_DNA"/>
</dbReference>
<organism evidence="3 4">
    <name type="scientific">Araneus ventricosus</name>
    <name type="common">Orbweaver spider</name>
    <name type="synonym">Epeira ventricosa</name>
    <dbReference type="NCBI Taxonomy" id="182803"/>
    <lineage>
        <taxon>Eukaryota</taxon>
        <taxon>Metazoa</taxon>
        <taxon>Ecdysozoa</taxon>
        <taxon>Arthropoda</taxon>
        <taxon>Chelicerata</taxon>
        <taxon>Arachnida</taxon>
        <taxon>Araneae</taxon>
        <taxon>Araneomorphae</taxon>
        <taxon>Entelegynae</taxon>
        <taxon>Araneoidea</taxon>
        <taxon>Araneidae</taxon>
        <taxon>Araneus</taxon>
    </lineage>
</organism>
<protein>
    <recommendedName>
        <fullName evidence="2">Transposable element P transposase-like GTP-binding insertion domain-containing protein</fullName>
    </recommendedName>
</protein>
<proteinExistence type="predicted"/>
<evidence type="ECO:0000256" key="1">
    <source>
        <dbReference type="SAM" id="Coils"/>
    </source>
</evidence>
<dbReference type="Proteomes" id="UP000499080">
    <property type="component" value="Unassembled WGS sequence"/>
</dbReference>
<feature type="coiled-coil region" evidence="1">
    <location>
        <begin position="28"/>
        <end position="55"/>
    </location>
</feature>
<dbReference type="AlphaFoldDB" id="A0A4Y2SG91"/>
<sequence>MSTCCAVVPDQLQEANETTLSIDECSVNGDSKKEIENLKRKFRQNKQEMDNLEKHLSVIFTDDQLACLTKGFGKGLVSIIYLPSEVVKEQNLVTNAVSIAHIQDILLEEQNELKLCPQLTASCLDIGHYDKIKVEPAHVLINNSVAVALRYYVNLKKLDESALATAWFIETAARWFAIVTSRTYSVPLSLIKKNYDEMVALLESVIWPFSNLKIGIRGVWKPVEAGIVLTTTSMLALQEMYLKDHKFKFILLSRFSQDAIENLFSSIRLKNPVPNCKEFKTCLRLIILSQYFTSGVKGNSFSDADVKKWVHPYFNSTLK</sequence>
<dbReference type="Pfam" id="PF21788">
    <property type="entry name" value="TNP-like_GBD"/>
    <property type="match status" value="1"/>
</dbReference>
<reference evidence="3 4" key="1">
    <citation type="journal article" date="2019" name="Sci. Rep.">
        <title>Orb-weaving spider Araneus ventricosus genome elucidates the spidroin gene catalogue.</title>
        <authorList>
            <person name="Kono N."/>
            <person name="Nakamura H."/>
            <person name="Ohtoshi R."/>
            <person name="Moran D.A.P."/>
            <person name="Shinohara A."/>
            <person name="Yoshida Y."/>
            <person name="Fujiwara M."/>
            <person name="Mori M."/>
            <person name="Tomita M."/>
            <person name="Arakawa K."/>
        </authorList>
    </citation>
    <scope>NUCLEOTIDE SEQUENCE [LARGE SCALE GENOMIC DNA]</scope>
</reference>
<name>A0A4Y2SG91_ARAVE</name>
<comment type="caution">
    <text evidence="3">The sequence shown here is derived from an EMBL/GenBank/DDBJ whole genome shotgun (WGS) entry which is preliminary data.</text>
</comment>
<dbReference type="OrthoDB" id="6505335at2759"/>
<gene>
    <name evidence="3" type="ORF">AVEN_230292_1</name>
</gene>
<keyword evidence="4" id="KW-1185">Reference proteome</keyword>
<evidence type="ECO:0000313" key="4">
    <source>
        <dbReference type="Proteomes" id="UP000499080"/>
    </source>
</evidence>
<feature type="domain" description="Transposable element P transposase-like GTP-binding insertion" evidence="2">
    <location>
        <begin position="95"/>
        <end position="183"/>
    </location>
</feature>
<dbReference type="InterPro" id="IPR048366">
    <property type="entry name" value="TNP-like_GBD"/>
</dbReference>